<reference evidence="1" key="1">
    <citation type="submission" date="2019-08" db="EMBL/GenBank/DDBJ databases">
        <authorList>
            <person name="Kucharzyk K."/>
            <person name="Murdoch R.W."/>
            <person name="Higgins S."/>
            <person name="Loffler F."/>
        </authorList>
    </citation>
    <scope>NUCLEOTIDE SEQUENCE</scope>
</reference>
<organism evidence="1">
    <name type="scientific">bioreactor metagenome</name>
    <dbReference type="NCBI Taxonomy" id="1076179"/>
    <lineage>
        <taxon>unclassified sequences</taxon>
        <taxon>metagenomes</taxon>
        <taxon>ecological metagenomes</taxon>
    </lineage>
</organism>
<dbReference type="Gene3D" id="3.30.420.250">
    <property type="match status" value="1"/>
</dbReference>
<proteinExistence type="predicted"/>
<dbReference type="CDD" id="cd24013">
    <property type="entry name" value="ASKHA_ATPase_BT3980-like"/>
    <property type="match status" value="1"/>
</dbReference>
<dbReference type="InterPro" id="IPR024213">
    <property type="entry name" value="DUF3822"/>
</dbReference>
<comment type="caution">
    <text evidence="1">The sequence shown here is derived from an EMBL/GenBank/DDBJ whole genome shotgun (WGS) entry which is preliminary data.</text>
</comment>
<gene>
    <name evidence="1" type="ORF">SDC9_45550</name>
</gene>
<evidence type="ECO:0000313" key="1">
    <source>
        <dbReference type="EMBL" id="MPL99333.1"/>
    </source>
</evidence>
<protein>
    <recommendedName>
        <fullName evidence="2">DUF3822 family protein</fullName>
    </recommendedName>
</protein>
<accession>A0A644WA78</accession>
<sequence>MDKFKLVSLVKSEDKIITQETDLCICVGSNGFTFSLISNYKLKVLGEFITDLNSDITSVMTNLKACFNSIDIRLFNFANIKIIIQTPKNIFVPYKIYDNSKTKEYIRSVALISGSEIILENISERLDIVSVFTIPMQQHSGIKILMPKAKFVSAQQVMAEYGFEISKLTGNSAILLKRETSCDLVIFKANQFTYGNSFTFSNENDMIYNIIFAFEQLGIDTEEITFLVTGQEYSNDEKQTLRKYIKNVSYANPMEDVKVGLEFDGINLQNYFLTLVK</sequence>
<dbReference type="AlphaFoldDB" id="A0A644WA78"/>
<dbReference type="Gene3D" id="3.30.420.260">
    <property type="match status" value="1"/>
</dbReference>
<evidence type="ECO:0008006" key="2">
    <source>
        <dbReference type="Google" id="ProtNLM"/>
    </source>
</evidence>
<dbReference type="Pfam" id="PF12864">
    <property type="entry name" value="DUF3822"/>
    <property type="match status" value="1"/>
</dbReference>
<name>A0A644WA78_9ZZZZ</name>
<dbReference type="EMBL" id="VSSQ01000660">
    <property type="protein sequence ID" value="MPL99333.1"/>
    <property type="molecule type" value="Genomic_DNA"/>
</dbReference>